<name>A0A5C2RRM3_9APHY</name>
<dbReference type="EMBL" id="ML122308">
    <property type="protein sequence ID" value="RPD54223.1"/>
    <property type="molecule type" value="Genomic_DNA"/>
</dbReference>
<accession>A0A5C2RRM3</accession>
<reference evidence="1" key="1">
    <citation type="journal article" date="2018" name="Genome Biol. Evol.">
        <title>Genomics and development of Lentinus tigrinus, a white-rot wood-decaying mushroom with dimorphic fruiting bodies.</title>
        <authorList>
            <person name="Wu B."/>
            <person name="Xu Z."/>
            <person name="Knudson A."/>
            <person name="Carlson A."/>
            <person name="Chen N."/>
            <person name="Kovaka S."/>
            <person name="LaButti K."/>
            <person name="Lipzen A."/>
            <person name="Pennachio C."/>
            <person name="Riley R."/>
            <person name="Schakwitz W."/>
            <person name="Umezawa K."/>
            <person name="Ohm R.A."/>
            <person name="Grigoriev I.V."/>
            <person name="Nagy L.G."/>
            <person name="Gibbons J."/>
            <person name="Hibbett D."/>
        </authorList>
    </citation>
    <scope>NUCLEOTIDE SEQUENCE [LARGE SCALE GENOMIC DNA]</scope>
    <source>
        <strain evidence="1">ALCF2SS1-6</strain>
    </source>
</reference>
<sequence length="102" mass="11184">MLSGQRRPSERYAARRGQGNCLIRTRILPSPTLAGCLTVPSLHYPALFWGMFSVPERTQKALYLSSSLMFSAATLTSALLDSVNTPSFHALHARLAPVEAPR</sequence>
<protein>
    <submittedName>
        <fullName evidence="1">Uncharacterized protein</fullName>
    </submittedName>
</protein>
<gene>
    <name evidence="1" type="ORF">L227DRAFT_354646</name>
</gene>
<evidence type="ECO:0000313" key="1">
    <source>
        <dbReference type="EMBL" id="RPD54223.1"/>
    </source>
</evidence>
<dbReference type="AlphaFoldDB" id="A0A5C2RRM3"/>
<proteinExistence type="predicted"/>
<dbReference type="Proteomes" id="UP000313359">
    <property type="component" value="Unassembled WGS sequence"/>
</dbReference>
<organism evidence="1 2">
    <name type="scientific">Lentinus tigrinus ALCF2SS1-6</name>
    <dbReference type="NCBI Taxonomy" id="1328759"/>
    <lineage>
        <taxon>Eukaryota</taxon>
        <taxon>Fungi</taxon>
        <taxon>Dikarya</taxon>
        <taxon>Basidiomycota</taxon>
        <taxon>Agaricomycotina</taxon>
        <taxon>Agaricomycetes</taxon>
        <taxon>Polyporales</taxon>
        <taxon>Polyporaceae</taxon>
        <taxon>Lentinus</taxon>
    </lineage>
</organism>
<keyword evidence="2" id="KW-1185">Reference proteome</keyword>
<evidence type="ECO:0000313" key="2">
    <source>
        <dbReference type="Proteomes" id="UP000313359"/>
    </source>
</evidence>